<dbReference type="PANTHER" id="PTHR30632:SF0">
    <property type="entry name" value="SULFATE-BINDING PROTEIN"/>
    <property type="match status" value="1"/>
</dbReference>
<dbReference type="PANTHER" id="PTHR30632">
    <property type="entry name" value="MOLYBDATE-BINDING PERIPLASMIC PROTEIN"/>
    <property type="match status" value="1"/>
</dbReference>
<dbReference type="Proteomes" id="UP001302494">
    <property type="component" value="Chromosome"/>
</dbReference>
<dbReference type="GO" id="GO:0015689">
    <property type="term" value="P:molybdate ion transport"/>
    <property type="evidence" value="ECO:0007669"/>
    <property type="project" value="InterPro"/>
</dbReference>
<evidence type="ECO:0000256" key="2">
    <source>
        <dbReference type="ARBA" id="ARBA00022723"/>
    </source>
</evidence>
<name>A0AA96GSU9_9BACT</name>
<dbReference type="Pfam" id="PF13531">
    <property type="entry name" value="SBP_bac_11"/>
    <property type="match status" value="1"/>
</dbReference>
<protein>
    <submittedName>
        <fullName evidence="5">Molybdate ABC transporter substrate-binding protein</fullName>
    </submittedName>
</protein>
<evidence type="ECO:0000256" key="4">
    <source>
        <dbReference type="PIRSR" id="PIRSR004846-1"/>
    </source>
</evidence>
<evidence type="ECO:0000256" key="3">
    <source>
        <dbReference type="ARBA" id="ARBA00022729"/>
    </source>
</evidence>
<proteinExistence type="inferred from homology"/>
<feature type="binding site" evidence="4">
    <location>
        <position position="193"/>
    </location>
    <ligand>
        <name>molybdate</name>
        <dbReference type="ChEBI" id="CHEBI:36264"/>
    </ligand>
</feature>
<evidence type="ECO:0000313" key="6">
    <source>
        <dbReference type="Proteomes" id="UP001302494"/>
    </source>
</evidence>
<dbReference type="AlphaFoldDB" id="A0AA96GSU9"/>
<dbReference type="RefSeq" id="WP_312747075.1">
    <property type="nucleotide sequence ID" value="NZ_CP116968.1"/>
</dbReference>
<dbReference type="InterPro" id="IPR005950">
    <property type="entry name" value="ModA"/>
</dbReference>
<comment type="similarity">
    <text evidence="1">Belongs to the bacterial solute-binding protein ModA family.</text>
</comment>
<reference evidence="5 6" key="1">
    <citation type="submission" date="2023-01" db="EMBL/GenBank/DDBJ databases">
        <title>Cultivation and genomic characterization of new, ubiquitous marine nitrite-oxidizing bacteria from the Nitrospirales.</title>
        <authorList>
            <person name="Mueller A.J."/>
            <person name="Daebeler A."/>
            <person name="Herbold C.W."/>
            <person name="Kirkegaard R.H."/>
            <person name="Daims H."/>
        </authorList>
    </citation>
    <scope>NUCLEOTIDE SEQUENCE [LARGE SCALE GENOMIC DNA]</scope>
    <source>
        <strain evidence="5 6">DK</strain>
    </source>
</reference>
<dbReference type="Gene3D" id="3.40.190.10">
    <property type="entry name" value="Periplasmic binding protein-like II"/>
    <property type="match status" value="2"/>
</dbReference>
<organism evidence="5 6">
    <name type="scientific">Candidatus Nitrospira neomarina</name>
    <dbReference type="NCBI Taxonomy" id="3020899"/>
    <lineage>
        <taxon>Bacteria</taxon>
        <taxon>Pseudomonadati</taxon>
        <taxon>Nitrospirota</taxon>
        <taxon>Nitrospiria</taxon>
        <taxon>Nitrospirales</taxon>
        <taxon>Nitrospiraceae</taxon>
        <taxon>Nitrospira</taxon>
    </lineage>
</organism>
<gene>
    <name evidence="5" type="primary">modA</name>
    <name evidence="5" type="ORF">PQG83_04070</name>
</gene>
<dbReference type="SUPFAM" id="SSF53850">
    <property type="entry name" value="Periplasmic binding protein-like II"/>
    <property type="match status" value="1"/>
</dbReference>
<evidence type="ECO:0000256" key="1">
    <source>
        <dbReference type="ARBA" id="ARBA00009175"/>
    </source>
</evidence>
<dbReference type="NCBIfam" id="TIGR01256">
    <property type="entry name" value="modA"/>
    <property type="match status" value="1"/>
</dbReference>
<dbReference type="PIRSF" id="PIRSF004846">
    <property type="entry name" value="ModA"/>
    <property type="match status" value="1"/>
</dbReference>
<keyword evidence="6" id="KW-1185">Reference proteome</keyword>
<keyword evidence="4" id="KW-0500">Molybdenum</keyword>
<dbReference type="GO" id="GO:0046872">
    <property type="term" value="F:metal ion binding"/>
    <property type="evidence" value="ECO:0007669"/>
    <property type="project" value="UniProtKB-KW"/>
</dbReference>
<feature type="binding site" evidence="4">
    <location>
        <position position="66"/>
    </location>
    <ligand>
        <name>molybdate</name>
        <dbReference type="ChEBI" id="CHEBI:36264"/>
    </ligand>
</feature>
<keyword evidence="2 4" id="KW-0479">Metal-binding</keyword>
<feature type="binding site" evidence="4">
    <location>
        <position position="39"/>
    </location>
    <ligand>
        <name>molybdate</name>
        <dbReference type="ChEBI" id="CHEBI:36264"/>
    </ligand>
</feature>
<keyword evidence="3" id="KW-0732">Signal</keyword>
<dbReference type="KEGG" id="nneo:PQG83_04070"/>
<accession>A0AA96GSU9</accession>
<sequence>MMGSRKFGMAIALIGSIFGVVATGASVQAEALTIGAAPSLRSALQEIVPMFEKEYGAAVKVVYGPSQTMRKQIEQGAAIDLFLPAAVEEVEKLQHKGLTLNGGPRIYAQTSLVLVMSATSRVIPVAFHEAQPDGATRMVLGNPKTSSLGEITVRALTKSDPAYKSRFKLLQADHAGDIMNLIHTGRADLGIVYRVDAINNPDVRIIDENPGSTPIPVRLGEAVVWTCRKASLNVAKEFFDYIMSPRVQKLLLKYGFDHSFDSVSSNG</sequence>
<dbReference type="InterPro" id="IPR050682">
    <property type="entry name" value="ModA/WtpA"/>
</dbReference>
<dbReference type="GO" id="GO:0030973">
    <property type="term" value="F:molybdate ion binding"/>
    <property type="evidence" value="ECO:0007669"/>
    <property type="project" value="TreeGrafter"/>
</dbReference>
<evidence type="ECO:0000313" key="5">
    <source>
        <dbReference type="EMBL" id="WNM62936.1"/>
    </source>
</evidence>
<dbReference type="EMBL" id="CP116968">
    <property type="protein sequence ID" value="WNM62936.1"/>
    <property type="molecule type" value="Genomic_DNA"/>
</dbReference>